<organism evidence="1 2">
    <name type="scientific">Scylla paramamosain</name>
    <name type="common">Mud crab</name>
    <dbReference type="NCBI Taxonomy" id="85552"/>
    <lineage>
        <taxon>Eukaryota</taxon>
        <taxon>Metazoa</taxon>
        <taxon>Ecdysozoa</taxon>
        <taxon>Arthropoda</taxon>
        <taxon>Crustacea</taxon>
        <taxon>Multicrustacea</taxon>
        <taxon>Malacostraca</taxon>
        <taxon>Eumalacostraca</taxon>
        <taxon>Eucarida</taxon>
        <taxon>Decapoda</taxon>
        <taxon>Pleocyemata</taxon>
        <taxon>Brachyura</taxon>
        <taxon>Eubrachyura</taxon>
        <taxon>Portunoidea</taxon>
        <taxon>Portunidae</taxon>
        <taxon>Portuninae</taxon>
        <taxon>Scylla</taxon>
    </lineage>
</organism>
<protein>
    <submittedName>
        <fullName evidence="1">Uncharacterized protein</fullName>
    </submittedName>
</protein>
<name>A0AAW0TTJ6_SCYPA</name>
<accession>A0AAW0TTJ6</accession>
<evidence type="ECO:0000313" key="2">
    <source>
        <dbReference type="Proteomes" id="UP001487740"/>
    </source>
</evidence>
<dbReference type="AlphaFoldDB" id="A0AAW0TTJ6"/>
<dbReference type="Proteomes" id="UP001487740">
    <property type="component" value="Unassembled WGS sequence"/>
</dbReference>
<gene>
    <name evidence="1" type="ORF">O3P69_010370</name>
</gene>
<sequence length="69" mass="7935">MMELNGDMEAEMEEKIFWTQTLESVCADCEDYAQEIDESKVPANYTLVDTYSDVITVACNTTARMDDFY</sequence>
<dbReference type="EMBL" id="JARAKH010000025">
    <property type="protein sequence ID" value="KAK8390626.1"/>
    <property type="molecule type" value="Genomic_DNA"/>
</dbReference>
<keyword evidence="2" id="KW-1185">Reference proteome</keyword>
<comment type="caution">
    <text evidence="1">The sequence shown here is derived from an EMBL/GenBank/DDBJ whole genome shotgun (WGS) entry which is preliminary data.</text>
</comment>
<evidence type="ECO:0000313" key="1">
    <source>
        <dbReference type="EMBL" id="KAK8390626.1"/>
    </source>
</evidence>
<proteinExistence type="predicted"/>
<reference evidence="1 2" key="1">
    <citation type="submission" date="2023-03" db="EMBL/GenBank/DDBJ databases">
        <title>High-quality genome of Scylla paramamosain provides insights in environmental adaptation.</title>
        <authorList>
            <person name="Zhang L."/>
        </authorList>
    </citation>
    <scope>NUCLEOTIDE SEQUENCE [LARGE SCALE GENOMIC DNA]</scope>
    <source>
        <strain evidence="1">LZ_2023a</strain>
        <tissue evidence="1">Muscle</tissue>
    </source>
</reference>